<accession>A0ABT8YW16</accession>
<proteinExistence type="predicted"/>
<evidence type="ECO:0008006" key="3">
    <source>
        <dbReference type="Google" id="ProtNLM"/>
    </source>
</evidence>
<name>A0ABT8YW16_9SPIR</name>
<dbReference type="RefSeq" id="WP_304392265.1">
    <property type="nucleotide sequence ID" value="NZ_JAUPBM010000040.1"/>
</dbReference>
<evidence type="ECO:0000313" key="1">
    <source>
        <dbReference type="EMBL" id="MDO7020049.1"/>
    </source>
</evidence>
<gene>
    <name evidence="1" type="ORF">Q5M86_04615</name>
</gene>
<comment type="caution">
    <text evidence="1">The sequence shown here is derived from an EMBL/GenBank/DDBJ whole genome shotgun (WGS) entry which is preliminary data.</text>
</comment>
<reference evidence="1" key="1">
    <citation type="submission" date="2023-07" db="EMBL/GenBank/DDBJ databases">
        <title>Mucosal microbiota of week-old chicken and adult hens.</title>
        <authorList>
            <person name="Volf J."/>
            <person name="Karasova D."/>
            <person name="Crhanova M."/>
            <person name="Faldynova M."/>
            <person name="Prikrylova H."/>
            <person name="Zeman M."/>
            <person name="Babak V."/>
            <person name="Rajova J."/>
            <person name="Rychlik I."/>
        </authorList>
    </citation>
    <scope>NUCLEOTIDE SEQUENCE</scope>
    <source>
        <strain evidence="1">ET902</strain>
    </source>
</reference>
<protein>
    <recommendedName>
        <fullName evidence="3">DUF4868 domain-containing protein</fullName>
    </recommendedName>
</protein>
<sequence>FIVLPDSINFYYDLENKTLFFRKSYEVNSTIDLSNYYKDATNSEIKDKLLSSDSIFKGDYNFLSSKSTKSLRRKISFILVNKLHQIDLEKANETAKIYGITLDIQDNKINIPNDKNELDKLFSFFNNDLYTGPFDNELYRASGKRKYK</sequence>
<dbReference type="Proteomes" id="UP001175147">
    <property type="component" value="Unassembled WGS sequence"/>
</dbReference>
<keyword evidence="2" id="KW-1185">Reference proteome</keyword>
<dbReference type="EMBL" id="JAUPBM010000040">
    <property type="protein sequence ID" value="MDO7020049.1"/>
    <property type="molecule type" value="Genomic_DNA"/>
</dbReference>
<organism evidence="1 2">
    <name type="scientific">Brachyspira innocens</name>
    <dbReference type="NCBI Taxonomy" id="13264"/>
    <lineage>
        <taxon>Bacteria</taxon>
        <taxon>Pseudomonadati</taxon>
        <taxon>Spirochaetota</taxon>
        <taxon>Spirochaetia</taxon>
        <taxon>Brachyspirales</taxon>
        <taxon>Brachyspiraceae</taxon>
        <taxon>Brachyspira</taxon>
    </lineage>
</organism>
<feature type="non-terminal residue" evidence="1">
    <location>
        <position position="1"/>
    </location>
</feature>
<evidence type="ECO:0000313" key="2">
    <source>
        <dbReference type="Proteomes" id="UP001175147"/>
    </source>
</evidence>